<reference evidence="3 4" key="1">
    <citation type="submission" date="2024-11" db="EMBL/GenBank/DDBJ databases">
        <title>Chromosome-level genome assembly of the freshwater bivalve Anodonta woodiana.</title>
        <authorList>
            <person name="Chen X."/>
        </authorList>
    </citation>
    <scope>NUCLEOTIDE SEQUENCE [LARGE SCALE GENOMIC DNA]</scope>
    <source>
        <strain evidence="3">MN2024</strain>
        <tissue evidence="3">Gills</tissue>
    </source>
</reference>
<protein>
    <submittedName>
        <fullName evidence="3">Uncharacterized protein</fullName>
    </submittedName>
</protein>
<accession>A0ABD3VCS0</accession>
<feature type="signal peptide" evidence="2">
    <location>
        <begin position="1"/>
        <end position="24"/>
    </location>
</feature>
<feature type="chain" id="PRO_5044886970" evidence="2">
    <location>
        <begin position="25"/>
        <end position="235"/>
    </location>
</feature>
<evidence type="ECO:0000313" key="3">
    <source>
        <dbReference type="EMBL" id="KAL3858325.1"/>
    </source>
</evidence>
<name>A0ABD3VCS0_SINWO</name>
<evidence type="ECO:0000256" key="2">
    <source>
        <dbReference type="SAM" id="SignalP"/>
    </source>
</evidence>
<comment type="caution">
    <text evidence="3">The sequence shown here is derived from an EMBL/GenBank/DDBJ whole genome shotgun (WGS) entry which is preliminary data.</text>
</comment>
<gene>
    <name evidence="3" type="ORF">ACJMK2_012919</name>
</gene>
<dbReference type="AlphaFoldDB" id="A0ABD3VCS0"/>
<organism evidence="3 4">
    <name type="scientific">Sinanodonta woodiana</name>
    <name type="common">Chinese pond mussel</name>
    <name type="synonym">Anodonta woodiana</name>
    <dbReference type="NCBI Taxonomy" id="1069815"/>
    <lineage>
        <taxon>Eukaryota</taxon>
        <taxon>Metazoa</taxon>
        <taxon>Spiralia</taxon>
        <taxon>Lophotrochozoa</taxon>
        <taxon>Mollusca</taxon>
        <taxon>Bivalvia</taxon>
        <taxon>Autobranchia</taxon>
        <taxon>Heteroconchia</taxon>
        <taxon>Palaeoheterodonta</taxon>
        <taxon>Unionida</taxon>
        <taxon>Unionoidea</taxon>
        <taxon>Unionidae</taxon>
        <taxon>Unioninae</taxon>
        <taxon>Sinanodonta</taxon>
    </lineage>
</organism>
<proteinExistence type="predicted"/>
<feature type="region of interest" description="Disordered" evidence="1">
    <location>
        <begin position="54"/>
        <end position="75"/>
    </location>
</feature>
<dbReference type="EMBL" id="JBJQND010000013">
    <property type="protein sequence ID" value="KAL3858325.1"/>
    <property type="molecule type" value="Genomic_DNA"/>
</dbReference>
<evidence type="ECO:0000256" key="1">
    <source>
        <dbReference type="SAM" id="MobiDB-lite"/>
    </source>
</evidence>
<keyword evidence="4" id="KW-1185">Reference proteome</keyword>
<dbReference type="Proteomes" id="UP001634394">
    <property type="component" value="Unassembled WGS sequence"/>
</dbReference>
<evidence type="ECO:0000313" key="4">
    <source>
        <dbReference type="Proteomes" id="UP001634394"/>
    </source>
</evidence>
<sequence length="235" mass="26451">MAGCLKCPFICISIFLLVLPLVCSKDEESNGRNDVKESVQNLLKDVKERRQSVDTNAKMARGIQQGQTNDDGNVPKIKTQKLLGGVLKTVVSVNKELMQEIIQDCGNKYELILTKSDDKGRGSCYLHKMNDRVYQKVCQGIKTDDEIKIDYTNGKGIQNKTLLSSIKGIDGCKGKPVIEMIQSSVERKGFDEAGAKKGFFIRLNVIIVERAGWWWSDHCVKECLECKHVSKYKCR</sequence>
<keyword evidence="2" id="KW-0732">Signal</keyword>